<evidence type="ECO:0000256" key="1">
    <source>
        <dbReference type="SAM" id="Phobius"/>
    </source>
</evidence>
<sequence length="220" mass="24817">MAPQHSRPEDSKQSSGVFNLKYQLAQYASHHNNPVNIGIHLTCIPLILWSALIFAAKTGPLFQTLRAPGFLARLSKIFPPNAGILTMMAYCLYYIKLDKVAGLLTAPLFIGLAKHATTFNATRTDATKVATQVQIVAWGAQFIGHGVFEGRAPKLTENLLQALVLAPYFVAYEVLFALGYRPHLKAELDKLVEADIREWKARRATQTMRYSSRRWWWQME</sequence>
<evidence type="ECO:0008006" key="4">
    <source>
        <dbReference type="Google" id="ProtNLM"/>
    </source>
</evidence>
<accession>A0A9P6ING5</accession>
<feature type="transmembrane region" description="Helical" evidence="1">
    <location>
        <begin position="77"/>
        <end position="95"/>
    </location>
</feature>
<evidence type="ECO:0000313" key="3">
    <source>
        <dbReference type="Proteomes" id="UP000749646"/>
    </source>
</evidence>
<proteinExistence type="predicted"/>
<dbReference type="PANTHER" id="PTHR28026:SF9">
    <property type="entry name" value="2-HYDROXY-PALMITIC ACID DIOXYGENASE MPO1"/>
    <property type="match status" value="1"/>
</dbReference>
<dbReference type="GO" id="GO:0005783">
    <property type="term" value="C:endoplasmic reticulum"/>
    <property type="evidence" value="ECO:0007669"/>
    <property type="project" value="TreeGrafter"/>
</dbReference>
<feature type="transmembrane region" description="Helical" evidence="1">
    <location>
        <begin position="37"/>
        <end position="56"/>
    </location>
</feature>
<reference evidence="2" key="1">
    <citation type="journal article" date="2020" name="Fungal Divers.">
        <title>Resolving the Mortierellaceae phylogeny through synthesis of multi-gene phylogenetics and phylogenomics.</title>
        <authorList>
            <person name="Vandepol N."/>
            <person name="Liber J."/>
            <person name="Desiro A."/>
            <person name="Na H."/>
            <person name="Kennedy M."/>
            <person name="Barry K."/>
            <person name="Grigoriev I.V."/>
            <person name="Miller A.N."/>
            <person name="O'Donnell K."/>
            <person name="Stajich J.E."/>
            <person name="Bonito G."/>
        </authorList>
    </citation>
    <scope>NUCLEOTIDE SEQUENCE</scope>
    <source>
        <strain evidence="2">MES-2147</strain>
    </source>
</reference>
<dbReference type="OrthoDB" id="2124888at2759"/>
<keyword evidence="1" id="KW-0472">Membrane</keyword>
<dbReference type="Pfam" id="PF06127">
    <property type="entry name" value="Mpo1-like"/>
    <property type="match status" value="1"/>
</dbReference>
<dbReference type="PANTHER" id="PTHR28026">
    <property type="entry name" value="DUF962 DOMAIN PROTEIN (AFU_ORTHOLOGUE AFUA_8G05310)"/>
    <property type="match status" value="1"/>
</dbReference>
<name>A0A9P6ING5_9FUNG</name>
<dbReference type="EMBL" id="JAAAHW010009441">
    <property type="protein sequence ID" value="KAF9940904.1"/>
    <property type="molecule type" value="Genomic_DNA"/>
</dbReference>
<keyword evidence="1" id="KW-0812">Transmembrane</keyword>
<organism evidence="2 3">
    <name type="scientific">Modicella reniformis</name>
    <dbReference type="NCBI Taxonomy" id="1440133"/>
    <lineage>
        <taxon>Eukaryota</taxon>
        <taxon>Fungi</taxon>
        <taxon>Fungi incertae sedis</taxon>
        <taxon>Mucoromycota</taxon>
        <taxon>Mortierellomycotina</taxon>
        <taxon>Mortierellomycetes</taxon>
        <taxon>Mortierellales</taxon>
        <taxon>Mortierellaceae</taxon>
        <taxon>Modicella</taxon>
    </lineage>
</organism>
<dbReference type="AlphaFoldDB" id="A0A9P6ING5"/>
<dbReference type="InterPro" id="IPR009305">
    <property type="entry name" value="Mpo1-like"/>
</dbReference>
<comment type="caution">
    <text evidence="2">The sequence shown here is derived from an EMBL/GenBank/DDBJ whole genome shotgun (WGS) entry which is preliminary data.</text>
</comment>
<evidence type="ECO:0000313" key="2">
    <source>
        <dbReference type="EMBL" id="KAF9940904.1"/>
    </source>
</evidence>
<feature type="transmembrane region" description="Helical" evidence="1">
    <location>
        <begin position="159"/>
        <end position="180"/>
    </location>
</feature>
<dbReference type="Proteomes" id="UP000749646">
    <property type="component" value="Unassembled WGS sequence"/>
</dbReference>
<protein>
    <recommendedName>
        <fullName evidence="4">DUF962-domain-containing protein</fullName>
    </recommendedName>
</protein>
<keyword evidence="1" id="KW-1133">Transmembrane helix</keyword>
<gene>
    <name evidence="2" type="ORF">BGZ65_005812</name>
</gene>
<dbReference type="GO" id="GO:0016020">
    <property type="term" value="C:membrane"/>
    <property type="evidence" value="ECO:0007669"/>
    <property type="project" value="GOC"/>
</dbReference>
<dbReference type="GO" id="GO:0046521">
    <property type="term" value="P:sphingoid catabolic process"/>
    <property type="evidence" value="ECO:0007669"/>
    <property type="project" value="TreeGrafter"/>
</dbReference>
<keyword evidence="3" id="KW-1185">Reference proteome</keyword>